<evidence type="ECO:0000313" key="2">
    <source>
        <dbReference type="EMBL" id="NGY62518.1"/>
    </source>
</evidence>
<dbReference type="Proteomes" id="UP000481360">
    <property type="component" value="Unassembled WGS sequence"/>
</dbReference>
<name>A0A7C9VYZ8_9PSEU</name>
<dbReference type="SUPFAM" id="SSF53613">
    <property type="entry name" value="Ribokinase-like"/>
    <property type="match status" value="1"/>
</dbReference>
<dbReference type="PANTHER" id="PTHR42774:SF3">
    <property type="entry name" value="KETOHEXOKINASE"/>
    <property type="match status" value="1"/>
</dbReference>
<dbReference type="InterPro" id="IPR029056">
    <property type="entry name" value="Ribokinase-like"/>
</dbReference>
<dbReference type="EMBL" id="JAAMPJ010000007">
    <property type="protein sequence ID" value="NGY62518.1"/>
    <property type="molecule type" value="Genomic_DNA"/>
</dbReference>
<dbReference type="Pfam" id="PF00294">
    <property type="entry name" value="PfkB"/>
    <property type="match status" value="1"/>
</dbReference>
<organism evidence="2 3">
    <name type="scientific">Lentzea alba</name>
    <dbReference type="NCBI Taxonomy" id="2714351"/>
    <lineage>
        <taxon>Bacteria</taxon>
        <taxon>Bacillati</taxon>
        <taxon>Actinomycetota</taxon>
        <taxon>Actinomycetes</taxon>
        <taxon>Pseudonocardiales</taxon>
        <taxon>Pseudonocardiaceae</taxon>
        <taxon>Lentzea</taxon>
    </lineage>
</organism>
<protein>
    <submittedName>
        <fullName evidence="2">Carbohydrate kinase family protein</fullName>
    </submittedName>
</protein>
<keyword evidence="3" id="KW-1185">Reference proteome</keyword>
<gene>
    <name evidence="2" type="ORF">G7043_26705</name>
</gene>
<dbReference type="CDD" id="cd01942">
    <property type="entry name" value="ribokinase_group_A"/>
    <property type="match status" value="1"/>
</dbReference>
<accession>A0A7C9VYZ8</accession>
<dbReference type="Gene3D" id="3.40.1190.20">
    <property type="match status" value="1"/>
</dbReference>
<dbReference type="PANTHER" id="PTHR42774">
    <property type="entry name" value="PHOSPHOTRANSFERASE SYSTEM TRANSPORT PROTEIN"/>
    <property type="match status" value="1"/>
</dbReference>
<keyword evidence="2" id="KW-0418">Kinase</keyword>
<comment type="caution">
    <text evidence="2">The sequence shown here is derived from an EMBL/GenBank/DDBJ whole genome shotgun (WGS) entry which is preliminary data.</text>
</comment>
<dbReference type="GO" id="GO:0016301">
    <property type="term" value="F:kinase activity"/>
    <property type="evidence" value="ECO:0007669"/>
    <property type="project" value="UniProtKB-KW"/>
</dbReference>
<dbReference type="InterPro" id="IPR052562">
    <property type="entry name" value="Ketohexokinase-related"/>
</dbReference>
<feature type="domain" description="Carbohydrate kinase PfkB" evidence="1">
    <location>
        <begin position="40"/>
        <end position="288"/>
    </location>
</feature>
<sequence>MEEPEFDVFLSGLLFYDVVFAGLDQPPTPGTEVWTRGLASGPGGIANFAVTLSRFGLRTSLAAAIGGDFHGDHCRQTLAESEGVDLSRSRQFPGWTMPVTASIAYDDDRALVTHGTPPPISADEMIGDPPRSRAAIVHIGPEPARWLEKALAGGSLVFADVGWDPSQEWAPAVLGQVALCHAFMPNAGEAMSYTRTSSPRDALSRLGDLVPLAVITLGGNGAIAVDATTGDSASVPGLDLDVVDTTGAGDVFGASLVTATLAGWPLVERLRFANLAAALSVGQIGGAPAAPGWKGIARWWHSVQTGREHHELRRDYAFLDSVIPLNPLEG</sequence>
<evidence type="ECO:0000259" key="1">
    <source>
        <dbReference type="Pfam" id="PF00294"/>
    </source>
</evidence>
<reference evidence="2 3" key="1">
    <citation type="submission" date="2020-03" db="EMBL/GenBank/DDBJ databases">
        <title>Isolation and identification of active actinomycetes.</title>
        <authorList>
            <person name="Sun X."/>
        </authorList>
    </citation>
    <scope>NUCLEOTIDE SEQUENCE [LARGE SCALE GENOMIC DNA]</scope>
    <source>
        <strain evidence="2 3">NEAU-D13</strain>
    </source>
</reference>
<proteinExistence type="predicted"/>
<dbReference type="InterPro" id="IPR011611">
    <property type="entry name" value="PfkB_dom"/>
</dbReference>
<keyword evidence="2" id="KW-0808">Transferase</keyword>
<dbReference type="AlphaFoldDB" id="A0A7C9VYZ8"/>
<evidence type="ECO:0000313" key="3">
    <source>
        <dbReference type="Proteomes" id="UP000481360"/>
    </source>
</evidence>